<dbReference type="AlphaFoldDB" id="A0A1R0H6Z0"/>
<evidence type="ECO:0000313" key="2">
    <source>
        <dbReference type="EMBL" id="OLY84909.1"/>
    </source>
</evidence>
<proteinExistence type="predicted"/>
<sequence length="274" mass="31957">MGRNTRIAFVASAILLTYLVVYYIIRGRKAAVYEIPDSYLESDIDPLQEHFQKERQASLNKGFKLRSPTIDNSFLQYYDQVLFLVPFRRDDDEFFLRNLYSDLNIFTVCDNDNFDESCDIVSKKMYPKEESAGKIFHAYNALCDVKNPFKVYVKMDYDVIIDKNRLFPFLEEMLVDSNKVAYFEPDKEDIPNSSQHSLGKFYAFSHGLMERYCSCNLEPSLTRFEDAWFLDSMIKCLNSKNVEESSRINVVTIPQNVVYFRNFTTAGVSLVIES</sequence>
<gene>
    <name evidence="2" type="ORF">AYI68_g915</name>
</gene>
<name>A0A1R0H6Z0_9FUNG</name>
<dbReference type="Proteomes" id="UP000187455">
    <property type="component" value="Unassembled WGS sequence"/>
</dbReference>
<keyword evidence="3" id="KW-1185">Reference proteome</keyword>
<keyword evidence="1" id="KW-0472">Membrane</keyword>
<evidence type="ECO:0000313" key="3">
    <source>
        <dbReference type="Proteomes" id="UP000187455"/>
    </source>
</evidence>
<protein>
    <submittedName>
        <fullName evidence="2">Uncharacterized protein</fullName>
    </submittedName>
</protein>
<dbReference type="EMBL" id="LSSL01000310">
    <property type="protein sequence ID" value="OLY84909.1"/>
    <property type="molecule type" value="Genomic_DNA"/>
</dbReference>
<dbReference type="OrthoDB" id="5677127at2759"/>
<reference evidence="2 3" key="1">
    <citation type="journal article" date="2016" name="Mol. Biol. Evol.">
        <title>Genome-Wide Survey of Gut Fungi (Harpellales) Reveals the First Horizontally Transferred Ubiquitin Gene from a Mosquito Host.</title>
        <authorList>
            <person name="Wang Y."/>
            <person name="White M.M."/>
            <person name="Kvist S."/>
            <person name="Moncalvo J.M."/>
        </authorList>
    </citation>
    <scope>NUCLEOTIDE SEQUENCE [LARGE SCALE GENOMIC DNA]</scope>
    <source>
        <strain evidence="2 3">ALG-7-W6</strain>
    </source>
</reference>
<evidence type="ECO:0000256" key="1">
    <source>
        <dbReference type="SAM" id="Phobius"/>
    </source>
</evidence>
<feature type="transmembrane region" description="Helical" evidence="1">
    <location>
        <begin position="6"/>
        <end position="25"/>
    </location>
</feature>
<accession>A0A1R0H6Z0</accession>
<comment type="caution">
    <text evidence="2">The sequence shown here is derived from an EMBL/GenBank/DDBJ whole genome shotgun (WGS) entry which is preliminary data.</text>
</comment>
<organism evidence="2 3">
    <name type="scientific">Smittium mucronatum</name>
    <dbReference type="NCBI Taxonomy" id="133383"/>
    <lineage>
        <taxon>Eukaryota</taxon>
        <taxon>Fungi</taxon>
        <taxon>Fungi incertae sedis</taxon>
        <taxon>Zoopagomycota</taxon>
        <taxon>Kickxellomycotina</taxon>
        <taxon>Harpellomycetes</taxon>
        <taxon>Harpellales</taxon>
        <taxon>Legeriomycetaceae</taxon>
        <taxon>Smittium</taxon>
    </lineage>
</organism>
<keyword evidence="1" id="KW-0812">Transmembrane</keyword>
<keyword evidence="1" id="KW-1133">Transmembrane helix</keyword>